<evidence type="ECO:0000313" key="1">
    <source>
        <dbReference type="EMBL" id="GFO83873.1"/>
    </source>
</evidence>
<reference evidence="1" key="1">
    <citation type="submission" date="2020-06" db="EMBL/GenBank/DDBJ databases">
        <title>Characterization of fructooligosaccharide metabolism and fructooligosaccharide-degrading enzymes in human commensal butyrate producers.</title>
        <authorList>
            <person name="Tanno H."/>
            <person name="Fujii T."/>
            <person name="Hirano K."/>
            <person name="Maeno S."/>
            <person name="Tonozuka T."/>
            <person name="Sakamoto M."/>
            <person name="Ohkuma M."/>
            <person name="Tochio T."/>
            <person name="Endo A."/>
        </authorList>
    </citation>
    <scope>NUCLEOTIDE SEQUENCE</scope>
    <source>
        <strain evidence="1">JCM 17466</strain>
    </source>
</reference>
<dbReference type="EMBL" id="BLYI01000006">
    <property type="protein sequence ID" value="GFO83873.1"/>
    <property type="molecule type" value="Genomic_DNA"/>
</dbReference>
<dbReference type="PANTHER" id="PTHR35276">
    <property type="entry name" value="S-ADENOSYL-L-METHIONINE-DEPENDENT METHYLTRANSFERASES SUPERFAMILY PROTEIN"/>
    <property type="match status" value="1"/>
</dbReference>
<dbReference type="GO" id="GO:0008168">
    <property type="term" value="F:methyltransferase activity"/>
    <property type="evidence" value="ECO:0007669"/>
    <property type="project" value="UniProtKB-KW"/>
</dbReference>
<comment type="caution">
    <text evidence="1">The sequence shown here is derived from an EMBL/GenBank/DDBJ whole genome shotgun (WGS) entry which is preliminary data.</text>
</comment>
<dbReference type="Gene3D" id="3.40.50.150">
    <property type="entry name" value="Vaccinia Virus protein VP39"/>
    <property type="match status" value="1"/>
</dbReference>
<dbReference type="InterPro" id="IPR010719">
    <property type="entry name" value="MnmM_MeTrfase"/>
</dbReference>
<dbReference type="RefSeq" id="WP_201309638.1">
    <property type="nucleotide sequence ID" value="NZ_BLYI01000006.1"/>
</dbReference>
<evidence type="ECO:0000313" key="2">
    <source>
        <dbReference type="Proteomes" id="UP000613208"/>
    </source>
</evidence>
<sequence length="184" mass="20522">MRITITDWIHDVLRGHIKEGDFCIDATMGKGNDTLFLCRMAGKDGKVAAFDIQQTALDLTRKKLQQNGCRAELYLKSHEFMAEYFDPETVQCIMFNLGYLPGGDHSLATRPEGTIAAVKAGLTLLKPGGIMSICIYSGGDSGFEERDEVLKFLGGLDDRKYFIAAQEFLNKRNHPPMPVFIVKL</sequence>
<dbReference type="PANTHER" id="PTHR35276:SF1">
    <property type="entry name" value="TRNA (MNM(5)S(2)U34)-METHYLTRANSFERASE, CHLOROPLASTIC"/>
    <property type="match status" value="1"/>
</dbReference>
<accession>A0A916VC97</accession>
<organism evidence="1 2">
    <name type="scientific">Anaerostipes butyraticus</name>
    <dbReference type="NCBI Taxonomy" id="645466"/>
    <lineage>
        <taxon>Bacteria</taxon>
        <taxon>Bacillati</taxon>
        <taxon>Bacillota</taxon>
        <taxon>Clostridia</taxon>
        <taxon>Lachnospirales</taxon>
        <taxon>Lachnospiraceae</taxon>
        <taxon>Anaerostipes</taxon>
    </lineage>
</organism>
<dbReference type="GO" id="GO:0032259">
    <property type="term" value="P:methylation"/>
    <property type="evidence" value="ECO:0007669"/>
    <property type="project" value="UniProtKB-KW"/>
</dbReference>
<dbReference type="Pfam" id="PF06962">
    <property type="entry name" value="rRNA_methylase"/>
    <property type="match status" value="1"/>
</dbReference>
<dbReference type="SUPFAM" id="SSF53335">
    <property type="entry name" value="S-adenosyl-L-methionine-dependent methyltransferases"/>
    <property type="match status" value="1"/>
</dbReference>
<proteinExistence type="predicted"/>
<gene>
    <name evidence="1" type="ORF">ANBU17_02200</name>
</gene>
<dbReference type="Proteomes" id="UP000613208">
    <property type="component" value="Unassembled WGS sequence"/>
</dbReference>
<protein>
    <submittedName>
        <fullName evidence="1">rRNA methyltransferase</fullName>
    </submittedName>
</protein>
<dbReference type="InterPro" id="IPR029063">
    <property type="entry name" value="SAM-dependent_MTases_sf"/>
</dbReference>
<name>A0A916VC97_9FIRM</name>
<dbReference type="AlphaFoldDB" id="A0A916VC97"/>
<keyword evidence="1" id="KW-0808">Transferase</keyword>
<keyword evidence="2" id="KW-1185">Reference proteome</keyword>
<keyword evidence="1" id="KW-0489">Methyltransferase</keyword>